<organism evidence="5 6">
    <name type="scientific">Trinickia dinghuensis</name>
    <dbReference type="NCBI Taxonomy" id="2291023"/>
    <lineage>
        <taxon>Bacteria</taxon>
        <taxon>Pseudomonadati</taxon>
        <taxon>Pseudomonadota</taxon>
        <taxon>Betaproteobacteria</taxon>
        <taxon>Burkholderiales</taxon>
        <taxon>Burkholderiaceae</taxon>
        <taxon>Trinickia</taxon>
    </lineage>
</organism>
<dbReference type="InterPro" id="IPR050204">
    <property type="entry name" value="AraC_XylS_family_regulators"/>
</dbReference>
<proteinExistence type="predicted"/>
<dbReference type="AlphaFoldDB" id="A0A3D8JUB7"/>
<dbReference type="PANTHER" id="PTHR46796">
    <property type="entry name" value="HTH-TYPE TRANSCRIPTIONAL ACTIVATOR RHAS-RELATED"/>
    <property type="match status" value="1"/>
</dbReference>
<evidence type="ECO:0000313" key="5">
    <source>
        <dbReference type="EMBL" id="RDU96392.1"/>
    </source>
</evidence>
<sequence length="256" mass="28342">MPPTIPFPPMPAAETLADMLPYYAQLEPVLDALPDLVFFVKDREARYALVNRTLATRCGCKDKRGIVGKTTEEVFPSRFGAAYMEQDQSIVNGGASMIDQLELHLYPGRQPGWCLTSKVPLFNGSGQVVGIAGASRDLKANERTHPAYSKLAEVVQYIQENYVQPLNLTHLAQMAGMSVAQLERYFHKVFHLTPRQVLLKTRLDAATALLASNDKVTDVAALCGYTDHSAFTRQFKATVGVTPSEYRMLLHGTLPR</sequence>
<evidence type="ECO:0000259" key="4">
    <source>
        <dbReference type="PROSITE" id="PS01124"/>
    </source>
</evidence>
<dbReference type="PANTHER" id="PTHR46796:SF13">
    <property type="entry name" value="HTH-TYPE TRANSCRIPTIONAL ACTIVATOR RHAS"/>
    <property type="match status" value="1"/>
</dbReference>
<evidence type="ECO:0000256" key="2">
    <source>
        <dbReference type="ARBA" id="ARBA00023125"/>
    </source>
</evidence>
<gene>
    <name evidence="5" type="ORF">DWV00_24990</name>
</gene>
<evidence type="ECO:0000256" key="3">
    <source>
        <dbReference type="ARBA" id="ARBA00023163"/>
    </source>
</evidence>
<dbReference type="SUPFAM" id="SSF46689">
    <property type="entry name" value="Homeodomain-like"/>
    <property type="match status" value="2"/>
</dbReference>
<dbReference type="SMART" id="SM00342">
    <property type="entry name" value="HTH_ARAC"/>
    <property type="match status" value="1"/>
</dbReference>
<dbReference type="GO" id="GO:0043565">
    <property type="term" value="F:sequence-specific DNA binding"/>
    <property type="evidence" value="ECO:0007669"/>
    <property type="project" value="InterPro"/>
</dbReference>
<dbReference type="OrthoDB" id="6146868at2"/>
<dbReference type="PROSITE" id="PS00041">
    <property type="entry name" value="HTH_ARAC_FAMILY_1"/>
    <property type="match status" value="1"/>
</dbReference>
<dbReference type="SUPFAM" id="SSF55785">
    <property type="entry name" value="PYP-like sensor domain (PAS domain)"/>
    <property type="match status" value="1"/>
</dbReference>
<dbReference type="InterPro" id="IPR013656">
    <property type="entry name" value="PAS_4"/>
</dbReference>
<dbReference type="Pfam" id="PF08448">
    <property type="entry name" value="PAS_4"/>
    <property type="match status" value="1"/>
</dbReference>
<keyword evidence="1" id="KW-0805">Transcription regulation</keyword>
<dbReference type="InterPro" id="IPR020449">
    <property type="entry name" value="Tscrpt_reg_AraC-type_HTH"/>
</dbReference>
<dbReference type="Gene3D" id="3.30.450.20">
    <property type="entry name" value="PAS domain"/>
    <property type="match status" value="1"/>
</dbReference>
<feature type="domain" description="HTH araC/xylS-type" evidence="4">
    <location>
        <begin position="152"/>
        <end position="249"/>
    </location>
</feature>
<dbReference type="InterPro" id="IPR035965">
    <property type="entry name" value="PAS-like_dom_sf"/>
</dbReference>
<evidence type="ECO:0000256" key="1">
    <source>
        <dbReference type="ARBA" id="ARBA00023015"/>
    </source>
</evidence>
<dbReference type="EMBL" id="QRGA01000015">
    <property type="protein sequence ID" value="RDU96392.1"/>
    <property type="molecule type" value="Genomic_DNA"/>
</dbReference>
<keyword evidence="3" id="KW-0804">Transcription</keyword>
<dbReference type="InterPro" id="IPR009057">
    <property type="entry name" value="Homeodomain-like_sf"/>
</dbReference>
<reference evidence="5 6" key="1">
    <citation type="submission" date="2018-08" db="EMBL/GenBank/DDBJ databases">
        <title>Paraburkholderia sp. DHOM06 isolated from forest soil.</title>
        <authorList>
            <person name="Gao Z.-H."/>
            <person name="Qiu L.-H."/>
        </authorList>
    </citation>
    <scope>NUCLEOTIDE SEQUENCE [LARGE SCALE GENOMIC DNA]</scope>
    <source>
        <strain evidence="5 6">DHOM06</strain>
    </source>
</reference>
<dbReference type="PROSITE" id="PS01124">
    <property type="entry name" value="HTH_ARAC_FAMILY_2"/>
    <property type="match status" value="1"/>
</dbReference>
<keyword evidence="6" id="KW-1185">Reference proteome</keyword>
<accession>A0A3D8JUB7</accession>
<protein>
    <submittedName>
        <fullName evidence="5">AraC family transcriptional regulator</fullName>
    </submittedName>
</protein>
<dbReference type="InterPro" id="IPR018062">
    <property type="entry name" value="HTH_AraC-typ_CS"/>
</dbReference>
<keyword evidence="2" id="KW-0238">DNA-binding</keyword>
<dbReference type="Proteomes" id="UP000256838">
    <property type="component" value="Unassembled WGS sequence"/>
</dbReference>
<dbReference type="PRINTS" id="PR00032">
    <property type="entry name" value="HTHARAC"/>
</dbReference>
<dbReference type="RefSeq" id="WP_115536319.1">
    <property type="nucleotide sequence ID" value="NZ_QRGA01000015.1"/>
</dbReference>
<dbReference type="InterPro" id="IPR018060">
    <property type="entry name" value="HTH_AraC"/>
</dbReference>
<dbReference type="Pfam" id="PF12833">
    <property type="entry name" value="HTH_18"/>
    <property type="match status" value="1"/>
</dbReference>
<evidence type="ECO:0000313" key="6">
    <source>
        <dbReference type="Proteomes" id="UP000256838"/>
    </source>
</evidence>
<comment type="caution">
    <text evidence="5">The sequence shown here is derived from an EMBL/GenBank/DDBJ whole genome shotgun (WGS) entry which is preliminary data.</text>
</comment>
<dbReference type="Gene3D" id="1.10.10.60">
    <property type="entry name" value="Homeodomain-like"/>
    <property type="match status" value="1"/>
</dbReference>
<name>A0A3D8JUB7_9BURK</name>
<dbReference type="GO" id="GO:0003700">
    <property type="term" value="F:DNA-binding transcription factor activity"/>
    <property type="evidence" value="ECO:0007669"/>
    <property type="project" value="InterPro"/>
</dbReference>